<proteinExistence type="predicted"/>
<dbReference type="Proteomes" id="UP001597526">
    <property type="component" value="Unassembled WGS sequence"/>
</dbReference>
<sequence>MSTFTHIRTSSANKLRVTELTRRLQLGPENVIARIALTYSLSKNEKLDLNNIQNSSGKEYRQSVLFGNYTQNYIALICSHYGLYRTDKDIPKYIKMHIDHGLELIDDEIQNNPNLNGFDFLVDKIDEGLKTM</sequence>
<accession>A0ABW5MUK9</accession>
<dbReference type="Pfam" id="PF08870">
    <property type="entry name" value="DndE"/>
    <property type="match status" value="1"/>
</dbReference>
<dbReference type="EMBL" id="JBHULB010000006">
    <property type="protein sequence ID" value="MFD2586065.1"/>
    <property type="molecule type" value="Genomic_DNA"/>
</dbReference>
<evidence type="ECO:0000313" key="1">
    <source>
        <dbReference type="EMBL" id="MFD2586065.1"/>
    </source>
</evidence>
<protein>
    <submittedName>
        <fullName evidence="1">DndE family protein</fullName>
    </submittedName>
</protein>
<comment type="caution">
    <text evidence="1">The sequence shown here is derived from an EMBL/GenBank/DDBJ whole genome shotgun (WGS) entry which is preliminary data.</text>
</comment>
<reference evidence="2" key="1">
    <citation type="journal article" date="2019" name="Int. J. Syst. Evol. Microbiol.">
        <title>The Global Catalogue of Microorganisms (GCM) 10K type strain sequencing project: providing services to taxonomists for standard genome sequencing and annotation.</title>
        <authorList>
            <consortium name="The Broad Institute Genomics Platform"/>
            <consortium name="The Broad Institute Genome Sequencing Center for Infectious Disease"/>
            <person name="Wu L."/>
            <person name="Ma J."/>
        </authorList>
    </citation>
    <scope>NUCLEOTIDE SEQUENCE [LARGE SCALE GENOMIC DNA]</scope>
    <source>
        <strain evidence="2">KCTC 52368</strain>
    </source>
</reference>
<gene>
    <name evidence="1" type="ORF">ACFSQJ_03940</name>
</gene>
<evidence type="ECO:0000313" key="2">
    <source>
        <dbReference type="Proteomes" id="UP001597526"/>
    </source>
</evidence>
<keyword evidence="2" id="KW-1185">Reference proteome</keyword>
<name>A0ABW5MUK9_9FLAO</name>
<organism evidence="1 2">
    <name type="scientific">Croceitalea marina</name>
    <dbReference type="NCBI Taxonomy" id="1775166"/>
    <lineage>
        <taxon>Bacteria</taxon>
        <taxon>Pseudomonadati</taxon>
        <taxon>Bacteroidota</taxon>
        <taxon>Flavobacteriia</taxon>
        <taxon>Flavobacteriales</taxon>
        <taxon>Flavobacteriaceae</taxon>
        <taxon>Croceitalea</taxon>
    </lineage>
</organism>
<dbReference type="InterPro" id="IPR038472">
    <property type="entry name" value="DndE_sf"/>
</dbReference>
<dbReference type="Gene3D" id="1.10.1220.160">
    <property type="entry name" value="DNA sulphur modification protein DndE"/>
    <property type="match status" value="1"/>
</dbReference>
<dbReference type="RefSeq" id="WP_377765740.1">
    <property type="nucleotide sequence ID" value="NZ_JBHULB010000006.1"/>
</dbReference>
<dbReference type="InterPro" id="IPR014969">
    <property type="entry name" value="DNA_S_DndE"/>
</dbReference>